<dbReference type="PIRSF" id="PIRSF015952">
    <property type="entry name" value="U3snoRNP11"/>
    <property type="match status" value="1"/>
</dbReference>
<dbReference type="EMBL" id="JAVDPF010000044">
    <property type="protein sequence ID" value="KAL1867415.1"/>
    <property type="molecule type" value="Genomic_DNA"/>
</dbReference>
<comment type="caution">
    <text evidence="8">The sequence shown here is derived from an EMBL/GenBank/DDBJ whole genome shotgun (WGS) entry which is preliminary data.</text>
</comment>
<feature type="compositionally biased region" description="Basic and acidic residues" evidence="7">
    <location>
        <begin position="166"/>
        <end position="177"/>
    </location>
</feature>
<evidence type="ECO:0000256" key="1">
    <source>
        <dbReference type="ARBA" id="ARBA00004099"/>
    </source>
</evidence>
<evidence type="ECO:0000256" key="7">
    <source>
        <dbReference type="SAM" id="MobiDB-lite"/>
    </source>
</evidence>
<evidence type="ECO:0000256" key="3">
    <source>
        <dbReference type="ARBA" id="ARBA00008105"/>
    </source>
</evidence>
<accession>A0ABR3WUT2</accession>
<evidence type="ECO:0000313" key="8">
    <source>
        <dbReference type="EMBL" id="KAL1867415.1"/>
    </source>
</evidence>
<proteinExistence type="inferred from homology"/>
<feature type="compositionally biased region" description="Low complexity" evidence="7">
    <location>
        <begin position="194"/>
        <end position="204"/>
    </location>
</feature>
<dbReference type="PANTHER" id="PTHR12838:SF0">
    <property type="entry name" value="U3 SMALL NUCLEOLAR RNA-ASSOCIATED PROTEIN 11-RELATED"/>
    <property type="match status" value="1"/>
</dbReference>
<feature type="compositionally biased region" description="Basic and acidic residues" evidence="7">
    <location>
        <begin position="15"/>
        <end position="24"/>
    </location>
</feature>
<comment type="function">
    <text evidence="1 6">Involved in nucleolar processing of pre-18S ribosomal RNA.</text>
</comment>
<dbReference type="Proteomes" id="UP001583193">
    <property type="component" value="Unassembled WGS sequence"/>
</dbReference>
<feature type="compositionally biased region" description="Basic and acidic residues" evidence="7">
    <location>
        <begin position="50"/>
        <end position="61"/>
    </location>
</feature>
<dbReference type="PANTHER" id="PTHR12838">
    <property type="entry name" value="U3 SMALL NUCLEOLAR RNA-ASSOCIATED PROTEIN 11"/>
    <property type="match status" value="1"/>
</dbReference>
<organism evidence="8 9">
    <name type="scientific">Paecilomyces lecythidis</name>
    <dbReference type="NCBI Taxonomy" id="3004212"/>
    <lineage>
        <taxon>Eukaryota</taxon>
        <taxon>Fungi</taxon>
        <taxon>Dikarya</taxon>
        <taxon>Ascomycota</taxon>
        <taxon>Pezizomycotina</taxon>
        <taxon>Eurotiomycetes</taxon>
        <taxon>Eurotiomycetidae</taxon>
        <taxon>Eurotiales</taxon>
        <taxon>Thermoascaceae</taxon>
        <taxon>Paecilomyces</taxon>
    </lineage>
</organism>
<evidence type="ECO:0000256" key="6">
    <source>
        <dbReference type="PIRNR" id="PIRNR015952"/>
    </source>
</evidence>
<gene>
    <name evidence="8" type="ORF">Plec18167_008688</name>
</gene>
<evidence type="ECO:0000256" key="5">
    <source>
        <dbReference type="ARBA" id="ARBA00023242"/>
    </source>
</evidence>
<evidence type="ECO:0000256" key="2">
    <source>
        <dbReference type="ARBA" id="ARBA00004604"/>
    </source>
</evidence>
<feature type="region of interest" description="Disordered" evidence="7">
    <location>
        <begin position="49"/>
        <end position="99"/>
    </location>
</feature>
<keyword evidence="5 6" id="KW-0539">Nucleus</keyword>
<dbReference type="InterPro" id="IPR007144">
    <property type="entry name" value="SSU_processome_Utp11"/>
</dbReference>
<comment type="subcellular location">
    <subcellularLocation>
        <location evidence="2 6">Nucleus</location>
        <location evidence="2 6">Nucleolus</location>
    </subcellularLocation>
</comment>
<name>A0ABR3WUT2_9EURO</name>
<feature type="compositionally biased region" description="Basic residues" evidence="7">
    <location>
        <begin position="275"/>
        <end position="284"/>
    </location>
</feature>
<feature type="region of interest" description="Disordered" evidence="7">
    <location>
        <begin position="1"/>
        <end position="24"/>
    </location>
</feature>
<reference evidence="8 9" key="1">
    <citation type="journal article" date="2024" name="IMA Fungus">
        <title>IMA Genome - F19 : A genome assembly and annotation guide to empower mycologists, including annotated draft genome sequences of Ceratocystis pirilliformis, Diaporthe australafricana, Fusarium ophioides, Paecilomyces lecythidis, and Sporothrix stenoceras.</title>
        <authorList>
            <person name="Aylward J."/>
            <person name="Wilson A.M."/>
            <person name="Visagie C.M."/>
            <person name="Spraker J."/>
            <person name="Barnes I."/>
            <person name="Buitendag C."/>
            <person name="Ceriani C."/>
            <person name="Del Mar Angel L."/>
            <person name="du Plessis D."/>
            <person name="Fuchs T."/>
            <person name="Gasser K."/>
            <person name="Kramer D."/>
            <person name="Li W."/>
            <person name="Munsamy K."/>
            <person name="Piso A."/>
            <person name="Price J.L."/>
            <person name="Sonnekus B."/>
            <person name="Thomas C."/>
            <person name="van der Nest A."/>
            <person name="van Dijk A."/>
            <person name="van Heerden A."/>
            <person name="van Vuuren N."/>
            <person name="Yilmaz N."/>
            <person name="Duong T.A."/>
            <person name="van der Merwe N.A."/>
            <person name="Wingfield M.J."/>
            <person name="Wingfield B.D."/>
        </authorList>
    </citation>
    <scope>NUCLEOTIDE SEQUENCE [LARGE SCALE GENOMIC DNA]</scope>
    <source>
        <strain evidence="8 9">CMW 18167</strain>
    </source>
</reference>
<feature type="region of interest" description="Disordered" evidence="7">
    <location>
        <begin position="263"/>
        <end position="284"/>
    </location>
</feature>
<keyword evidence="9" id="KW-1185">Reference proteome</keyword>
<comment type="subunit">
    <text evidence="6">Component of the ribosomal small subunit (SSU) processome.</text>
</comment>
<protein>
    <recommendedName>
        <fullName evidence="6">U3 small nucleolar RNA-associated protein 11</fullName>
        <shortName evidence="6">U3 snoRNA-associated protein 11</shortName>
    </recommendedName>
</protein>
<feature type="compositionally biased region" description="Acidic residues" evidence="7">
    <location>
        <begin position="141"/>
        <end position="156"/>
    </location>
</feature>
<dbReference type="Pfam" id="PF03998">
    <property type="entry name" value="Utp11"/>
    <property type="match status" value="1"/>
</dbReference>
<feature type="compositionally biased region" description="Acidic residues" evidence="7">
    <location>
        <begin position="178"/>
        <end position="189"/>
    </location>
</feature>
<keyword evidence="4 6" id="KW-0698">rRNA processing</keyword>
<feature type="region of interest" description="Disordered" evidence="7">
    <location>
        <begin position="122"/>
        <end position="216"/>
    </location>
</feature>
<evidence type="ECO:0000313" key="9">
    <source>
        <dbReference type="Proteomes" id="UP001583193"/>
    </source>
</evidence>
<comment type="similarity">
    <text evidence="3 6">Belongs to the UTP11 family.</text>
</comment>
<evidence type="ECO:0000256" key="4">
    <source>
        <dbReference type="ARBA" id="ARBA00022552"/>
    </source>
</evidence>
<sequence>MSSMRNAVQRRQHRERGQLEGREKWGILEKHKDYSLRAKDYNAKKAKLQRLREKARDRNPDEFAFGMLSDRTGKQGKHGNRESGQSLSNEAAKLLKTQDAGYLRTVGERIRREMERLEQEVQMQDGIQEVLGEGQTKQKDADEEDDFFDFEEEEEEGKPKKVVFAESREEQRELGRELDEDSDEMDEGDNSFGQLSKKQQNQNQKKSKKQLEAEMQALRELRAARKAKKRAAEVRRNKLQALKKQYAEITAAERELEWQRGRMDNSVGGTNKNGVKWKIRERKK</sequence>